<dbReference type="Gene3D" id="2.60.40.4130">
    <property type="match status" value="1"/>
</dbReference>
<proteinExistence type="predicted"/>
<dbReference type="PROSITE" id="PS51766">
    <property type="entry name" value="DOCKERIN"/>
    <property type="match status" value="1"/>
</dbReference>
<accession>A0A0U3I6Y8</accession>
<dbReference type="Proteomes" id="UP000069015">
    <property type="component" value="Chromosome 1"/>
</dbReference>
<feature type="domain" description="Dockerin" evidence="1">
    <location>
        <begin position="629"/>
        <end position="694"/>
    </location>
</feature>
<dbReference type="Pfam" id="PF00404">
    <property type="entry name" value="Dockerin_1"/>
    <property type="match status" value="1"/>
</dbReference>
<dbReference type="KEGG" id="prr:AT705_07990"/>
<dbReference type="Gene3D" id="2.60.40.680">
    <property type="match status" value="1"/>
</dbReference>
<dbReference type="InterPro" id="IPR016134">
    <property type="entry name" value="Dockerin_dom"/>
</dbReference>
<dbReference type="GO" id="GO:0004553">
    <property type="term" value="F:hydrolase activity, hydrolyzing O-glycosyl compounds"/>
    <property type="evidence" value="ECO:0007669"/>
    <property type="project" value="InterPro"/>
</dbReference>
<name>A0A0U3I6Y8_9GAMM</name>
<reference evidence="2 3" key="1">
    <citation type="submission" date="2015-12" db="EMBL/GenBank/DDBJ databases">
        <title>Complete genome sequence of Pseudoalteromonas rubra SCSIO 6842, harboring a conjugative plasmid.</title>
        <authorList>
            <person name="Li B."/>
            <person name="Wang X."/>
        </authorList>
    </citation>
    <scope>NUCLEOTIDE SEQUENCE [LARGE SCALE GENOMIC DNA]</scope>
    <source>
        <strain evidence="2 3">SCSIO 6842</strain>
    </source>
</reference>
<sequence length="696" mass="74533">MKLISEIIGANQFAQTTLASSGKRLSRIALAIALCSLPTLSHAISPLKVGSEFLVNTHTSERQNSPSAGRLNDGHFLIAWESQKQDGSDSGIYAQRYDASGSPLGSEFRVNSMTSGFQMRPQVATLHDGSFVVAWETNGADGTGIAAQHFNADGTRAGGEITLYKNATRIVSKMSISTLASGGYLIGWVEHSLNYSSSEAFVRAFNNRGVVQTPQLIRKSGAYLPSIVETSDNGFFMIASSKSDVRLIGQRYDANGNIKDSEFYISTTSDFKDFDYSLSRLSNGEFVAVWTSLGRDGENSGVYARHFDTNGIAKGPDFLVNTVTRGQQMRPTVAALDNGGYLVSWHEDRTQHGISVQAFNNDGSRNGEVFLANTSTDKIPFEPTISILSERDFIIGWTSQAASKDTNIYAQRFQLEAAQANTMTITLPQTTVLEGDVVTLPLQVSGADIYGLDAVVSLSDTTKARISGGEYGEFLPSDERLSVPMGISDNQWDGALALMAPATAKSGEGNFATVTLIAEQAGSVNLTLQAQMTDQQGNYLLQDNTDYTLTIQESVTLTGNVADLGIAGDFIYVTLTINGQRVTINPDGSFSVRVGLGEVTMSLSAPGHLTAEKQVTLAAGQADIDFGQINLVGGDSNGDNLIDIADLTQLLGAYRSVDGQQNGYVMAADFNRDGAINLQDLTLLGANFGKQGPQSW</sequence>
<dbReference type="CDD" id="cd08547">
    <property type="entry name" value="Type_II_cohesin"/>
    <property type="match status" value="1"/>
</dbReference>
<dbReference type="InterPro" id="IPR018247">
    <property type="entry name" value="EF_Hand_1_Ca_BS"/>
</dbReference>
<dbReference type="EMBL" id="CP013611">
    <property type="protein sequence ID" value="ALU42887.1"/>
    <property type="molecule type" value="Genomic_DNA"/>
</dbReference>
<dbReference type="GO" id="GO:0000272">
    <property type="term" value="P:polysaccharide catabolic process"/>
    <property type="evidence" value="ECO:0007669"/>
    <property type="project" value="InterPro"/>
</dbReference>
<dbReference type="AlphaFoldDB" id="A0A0U3I6Y8"/>
<dbReference type="SUPFAM" id="SSF63446">
    <property type="entry name" value="Type I dockerin domain"/>
    <property type="match status" value="1"/>
</dbReference>
<evidence type="ECO:0000313" key="3">
    <source>
        <dbReference type="Proteomes" id="UP000069015"/>
    </source>
</evidence>
<evidence type="ECO:0000313" key="2">
    <source>
        <dbReference type="EMBL" id="ALU42887.1"/>
    </source>
</evidence>
<dbReference type="RefSeq" id="WP_058796183.1">
    <property type="nucleotide sequence ID" value="NZ_CP013611.1"/>
</dbReference>
<organism evidence="2 3">
    <name type="scientific">Pseudoalteromonas rubra</name>
    <dbReference type="NCBI Taxonomy" id="43658"/>
    <lineage>
        <taxon>Bacteria</taxon>
        <taxon>Pseudomonadati</taxon>
        <taxon>Pseudomonadota</taxon>
        <taxon>Gammaproteobacteria</taxon>
        <taxon>Alteromonadales</taxon>
        <taxon>Pseudoalteromonadaceae</taxon>
        <taxon>Pseudoalteromonas</taxon>
    </lineage>
</organism>
<dbReference type="CDD" id="cd14254">
    <property type="entry name" value="Dockerin_II"/>
    <property type="match status" value="1"/>
</dbReference>
<dbReference type="PROSITE" id="PS00018">
    <property type="entry name" value="EF_HAND_1"/>
    <property type="match status" value="2"/>
</dbReference>
<gene>
    <name evidence="2" type="ORF">AT705_07990</name>
</gene>
<dbReference type="InterPro" id="IPR036439">
    <property type="entry name" value="Dockerin_dom_sf"/>
</dbReference>
<dbReference type="InterPro" id="IPR002105">
    <property type="entry name" value="Dockerin_1_rpt"/>
</dbReference>
<protein>
    <recommendedName>
        <fullName evidence="1">Dockerin domain-containing protein</fullName>
    </recommendedName>
</protein>
<evidence type="ECO:0000259" key="1">
    <source>
        <dbReference type="PROSITE" id="PS51766"/>
    </source>
</evidence>